<keyword evidence="5 18" id="KW-0677">Repeat</keyword>
<evidence type="ECO:0000259" key="21">
    <source>
        <dbReference type="PROSITE" id="PS50003"/>
    </source>
</evidence>
<comment type="activity regulation">
    <text evidence="18">GAP activity stimulated by phosphatidylinositol 4,5-bisphosphate (PIP2) and phosphatidic acid.</text>
</comment>
<evidence type="ECO:0000256" key="13">
    <source>
        <dbReference type="ARBA" id="ARBA00023043"/>
    </source>
</evidence>
<dbReference type="FunFam" id="2.30.29.30:FF:000026">
    <property type="entry name" value="Arf-GAP with coiled-coil, ANK repeat and PH domain-containing protein 2"/>
    <property type="match status" value="1"/>
</dbReference>
<evidence type="ECO:0000256" key="6">
    <source>
        <dbReference type="ARBA" id="ARBA00022741"/>
    </source>
</evidence>
<accession>A0AAV1ESD4</accession>
<dbReference type="InterPro" id="IPR001849">
    <property type="entry name" value="PH_domain"/>
</dbReference>
<evidence type="ECO:0000256" key="1">
    <source>
        <dbReference type="ARBA" id="ARBA00004586"/>
    </source>
</evidence>
<keyword evidence="8" id="KW-0833">Ubl conjugation pathway</keyword>
<dbReference type="SUPFAM" id="SSF57850">
    <property type="entry name" value="RING/U-box"/>
    <property type="match status" value="1"/>
</dbReference>
<feature type="transmembrane region" description="Helical" evidence="20">
    <location>
        <begin position="1082"/>
        <end position="1107"/>
    </location>
</feature>
<dbReference type="FunFam" id="1.10.220.150:FF:000007">
    <property type="entry name" value="Arf-GAP with coiled-coil, ANK repeat and PH domain-containing protein 2"/>
    <property type="match status" value="1"/>
</dbReference>
<dbReference type="InterPro" id="IPR001841">
    <property type="entry name" value="Znf_RING"/>
</dbReference>
<dbReference type="Pfam" id="PF16746">
    <property type="entry name" value="BAR_3"/>
    <property type="match status" value="1"/>
</dbReference>
<dbReference type="Gene3D" id="1.10.220.150">
    <property type="entry name" value="Arf GTPase activating protein"/>
    <property type="match status" value="1"/>
</dbReference>
<feature type="compositionally biased region" description="Basic and acidic residues" evidence="19">
    <location>
        <begin position="393"/>
        <end position="406"/>
    </location>
</feature>
<evidence type="ECO:0000259" key="24">
    <source>
        <dbReference type="PROSITE" id="PS50127"/>
    </source>
</evidence>
<dbReference type="PANTHER" id="PTHR23180">
    <property type="entry name" value="CENTAURIN/ARF"/>
    <property type="match status" value="1"/>
</dbReference>
<feature type="compositionally biased region" description="Low complexity" evidence="19">
    <location>
        <begin position="383"/>
        <end position="392"/>
    </location>
</feature>
<dbReference type="InterPro" id="IPR001164">
    <property type="entry name" value="ArfGAP_dom"/>
</dbReference>
<comment type="domain">
    <text evidence="18">The BAR domain mediates homodimerization, it can neither bind membrane nor impart curvature, but instead requires the neighboring PH domain to achieve these functions.</text>
</comment>
<dbReference type="InterPro" id="IPR013083">
    <property type="entry name" value="Znf_RING/FYVE/PHD"/>
</dbReference>
<dbReference type="Gene3D" id="3.30.40.10">
    <property type="entry name" value="Zinc/RING finger domain, C3HC4 (zinc finger)"/>
    <property type="match status" value="1"/>
</dbReference>
<comment type="domain">
    <text evidence="18">PH domain binds phospholipids including phosphatidic acid, phosphatidylinositol 3-phosphate, phosphatidylinositol 3,5-bisphosphate (PIP2) and phosphatidylinositol 3,4,5-trisphosphate (PIP3). May mediate protein binding to PIP2 or PIP3 containing membranes.</text>
</comment>
<evidence type="ECO:0000256" key="16">
    <source>
        <dbReference type="PROSITE-ProRule" id="PRU00023"/>
    </source>
</evidence>
<evidence type="ECO:0000256" key="5">
    <source>
        <dbReference type="ARBA" id="ARBA00022737"/>
    </source>
</evidence>
<evidence type="ECO:0000256" key="19">
    <source>
        <dbReference type="SAM" id="MobiDB-lite"/>
    </source>
</evidence>
<dbReference type="SMART" id="SM00212">
    <property type="entry name" value="UBCc"/>
    <property type="match status" value="1"/>
</dbReference>
<keyword evidence="2" id="KW-0808">Transferase</keyword>
<dbReference type="SUPFAM" id="SSF54495">
    <property type="entry name" value="UBC-like"/>
    <property type="match status" value="1"/>
</dbReference>
<keyword evidence="12 20" id="KW-1133">Transmembrane helix</keyword>
<evidence type="ECO:0000256" key="3">
    <source>
        <dbReference type="ARBA" id="ARBA00022692"/>
    </source>
</evidence>
<protein>
    <recommendedName>
        <fullName evidence="18">Arf-GAP with coiled-coil, ANK repeat and PH domain-containing protein</fullName>
        <shortName evidence="18">Cnt-b</shortName>
    </recommendedName>
    <alternativeName>
        <fullName evidence="18">Centaurin-beta</fullName>
    </alternativeName>
</protein>
<dbReference type="InterPro" id="IPR011993">
    <property type="entry name" value="PH-like_dom_sf"/>
</dbReference>
<comment type="function">
    <text evidence="15">Catalyzes the covalent attachment of ubiquitin to other proteins. Seems to function in the selective degradation of misfolded membrane proteins from the endoplasmic reticulum (ERAD). In cooperation with the GATOR2 complex, catalyzes 'Lys-6'-linked ubiquitination of NPRL2.</text>
</comment>
<dbReference type="Gene3D" id="1.20.1270.60">
    <property type="entry name" value="Arfaptin homology (AH) domain/BAR domain"/>
    <property type="match status" value="1"/>
</dbReference>
<dbReference type="Gene3D" id="2.30.29.30">
    <property type="entry name" value="Pleckstrin-homology domain (PH domain)/Phosphotyrosine-binding domain (PTB)"/>
    <property type="match status" value="1"/>
</dbReference>
<dbReference type="GO" id="GO:0005789">
    <property type="term" value="C:endoplasmic reticulum membrane"/>
    <property type="evidence" value="ECO:0007669"/>
    <property type="project" value="UniProtKB-SubCell"/>
</dbReference>
<feature type="compositionally biased region" description="Basic and acidic residues" evidence="19">
    <location>
        <begin position="819"/>
        <end position="829"/>
    </location>
</feature>
<feature type="domain" description="UBC core" evidence="24">
    <location>
        <begin position="864"/>
        <end position="1014"/>
    </location>
</feature>
<evidence type="ECO:0000256" key="17">
    <source>
        <dbReference type="PROSITE-ProRule" id="PRU00175"/>
    </source>
</evidence>
<dbReference type="InterPro" id="IPR017907">
    <property type="entry name" value="Znf_RING_CS"/>
</dbReference>
<dbReference type="PROSITE" id="PS50088">
    <property type="entry name" value="ANK_REPEAT"/>
    <property type="match status" value="2"/>
</dbReference>
<dbReference type="InterPro" id="IPR037278">
    <property type="entry name" value="ARFGAP/RecO"/>
</dbReference>
<dbReference type="PROSITE" id="PS50089">
    <property type="entry name" value="ZF_RING_2"/>
    <property type="match status" value="1"/>
</dbReference>
<comment type="subcellular location">
    <subcellularLocation>
        <location evidence="1">Endoplasmic reticulum membrane</location>
    </subcellularLocation>
    <subcellularLocation>
        <location evidence="18">Endosome membrane</location>
        <topology evidence="18">Peripheral membrane protein</topology>
    </subcellularLocation>
</comment>
<dbReference type="FunFam" id="3.10.110.10:FF:000023">
    <property type="entry name" value="Ubiquitin-conjugating enzyme E2 J2"/>
    <property type="match status" value="1"/>
</dbReference>
<dbReference type="GO" id="GO:0005524">
    <property type="term" value="F:ATP binding"/>
    <property type="evidence" value="ECO:0007669"/>
    <property type="project" value="UniProtKB-KW"/>
</dbReference>
<dbReference type="SUPFAM" id="SSF57863">
    <property type="entry name" value="ArfGap/RecO-like zinc finger"/>
    <property type="match status" value="1"/>
</dbReference>
<dbReference type="CDD" id="cd13250">
    <property type="entry name" value="PH_ACAP"/>
    <property type="match status" value="1"/>
</dbReference>
<evidence type="ECO:0000259" key="23">
    <source>
        <dbReference type="PROSITE" id="PS50115"/>
    </source>
</evidence>
<keyword evidence="26" id="KW-1185">Reference proteome</keyword>
<dbReference type="PANTHER" id="PTHR23180:SF415">
    <property type="entry name" value="ARF-GAP WITH COILED-COIL, ANK REPEAT AND PH DOMAIN-CONTAINING PROTEIN"/>
    <property type="match status" value="1"/>
</dbReference>
<gene>
    <name evidence="25" type="ORF">XNOV1_A002409</name>
</gene>
<dbReference type="GO" id="GO:0010008">
    <property type="term" value="C:endosome membrane"/>
    <property type="evidence" value="ECO:0007669"/>
    <property type="project" value="UniProtKB-SubCell"/>
</dbReference>
<evidence type="ECO:0000256" key="4">
    <source>
        <dbReference type="ARBA" id="ARBA00022723"/>
    </source>
</evidence>
<keyword evidence="11" id="KW-0067">ATP-binding</keyword>
<dbReference type="SUPFAM" id="SSF50729">
    <property type="entry name" value="PH domain-like"/>
    <property type="match status" value="1"/>
</dbReference>
<keyword evidence="18" id="KW-0343">GTPase activation</keyword>
<dbReference type="CDD" id="cd23799">
    <property type="entry name" value="UBCc_UBE2J"/>
    <property type="match status" value="1"/>
</dbReference>
<dbReference type="InterPro" id="IPR002110">
    <property type="entry name" value="Ankyrin_rpt"/>
</dbReference>
<dbReference type="InterPro" id="IPR045258">
    <property type="entry name" value="ACAP1/2/3-like"/>
</dbReference>
<feature type="repeat" description="ANK" evidence="16">
    <location>
        <begin position="742"/>
        <end position="774"/>
    </location>
</feature>
<dbReference type="SUPFAM" id="SSF103657">
    <property type="entry name" value="BAR/IMD domain-like"/>
    <property type="match status" value="1"/>
</dbReference>
<dbReference type="GO" id="GO:0008270">
    <property type="term" value="F:zinc ion binding"/>
    <property type="evidence" value="ECO:0007669"/>
    <property type="project" value="UniProtKB-KW"/>
</dbReference>
<evidence type="ECO:0000256" key="7">
    <source>
        <dbReference type="ARBA" id="ARBA00022771"/>
    </source>
</evidence>
<evidence type="ECO:0000256" key="18">
    <source>
        <dbReference type="RuleBase" id="RU369028"/>
    </source>
</evidence>
<dbReference type="Pfam" id="PF14634">
    <property type="entry name" value="zf-RING_5"/>
    <property type="match status" value="1"/>
</dbReference>
<feature type="region of interest" description="Disordered" evidence="19">
    <location>
        <begin position="610"/>
        <end position="675"/>
    </location>
</feature>
<feature type="compositionally biased region" description="Low complexity" evidence="19">
    <location>
        <begin position="627"/>
        <end position="641"/>
    </location>
</feature>
<dbReference type="InterPro" id="IPR027267">
    <property type="entry name" value="AH/BAR_dom_sf"/>
</dbReference>
<keyword evidence="10 18" id="KW-0862">Zinc</keyword>
<keyword evidence="18" id="KW-0967">Endosome</keyword>
<dbReference type="PRINTS" id="PR00405">
    <property type="entry name" value="REVINTRACTNG"/>
</dbReference>
<sequence length="1249" mass="140214">MTVDFEECIKDSPRFRAGIDDVETDVVEIEAKLDKLVKLCSGMIEAGRAYVSANKLFVNGIKDLSTQCKKEEMISECLEKCGESLQEIVNYHMILFDQAQRSIKQQLHIFIKEDVRKFKDTKKQFDRVREDMELAQVKNAQAPRNKVHEAEEATQALILSRKAFRHLALDYVLQINVLQAKKKFEILDAMLSFMRAQYTLFQQGYNILDEIDPYMKKLAAQLDQLVIDSAMEKRELEHKHALIQQRTLMQDFSYDDPKLEFNVDAPNGVVMEGYLFKRASNAFKTWNRRWFSIQNSQLVYQKKLKDSLTVVVEDLRLCSVKPCEDNERRFCFEVVSPTKSCMLQAESEKLRQAWIQAVQASIASAYKDIADNYYIERLDRTASPSTSSIDSASEPRERGERADRSVRGGGGESLLQRVQSLPGNELCCDCGQASPCWASINLGVLLCIECSGIHRSLGVHCSKVRSLTLDSWEPELLKLMCELGNTVINQIYEGTCEEVGAKKPGPSSSRLEKEAWIKSKYVEKRFLKKMSGSEALVEGERKSRPWPVKKCQRHNSSIRAPNKARRKYHRYEPGSASPANLSAAAAAKFRRDSLFCPDELDSLFSYFDTGSGPRSLSSDSGLGGSTDGSTDILVFGSVVDSVTEEEEESEESSSGEVEIEQEVPSDPEDPRELHPGALLHRSSRLHNLPLMAEALAHGADVHTASEEEEGKTPLIQAVVGGSLIACEFLLQNGADVNQRDMRGRGPLHHATYLGHTGQVCLFLKRGASQTEVDEQGHDPLSIAVQAANADIVTLLRLARMNEEMREAEAPLGQPGVAEGSRRVKTKDVRDRKQQPYFVSNHEYLFILGVSGEMNNNGNKRAPTTATQRLKQDYLRIKKDPVPYICAEPLPSNILEWHYVVRGPEKTPYEGGYYHGKLIFPREFPFKPPSIYMITPNGRFKCNTRLCLSITDFHPDTWNPAWSVSTILTGLLSFMVEKGPTLGSIETSDYTKRQLSAQSLAFNLKDKVFCELFPDVVDEMKQKQKAQEELSARTQPLPLPDVVPDGDPQQAHYGLPALNGGPIPHGGANPAPGLQQANRNHGLLGGALANLFVIVGFAAFAYTVNLFLQPSVIMFVSEELECVVCFHEFSRSDRVPRVLHCKHTFCEPCLEKLSKLDGIMRTVSCPLCRWITCTRASLTLSGSLWVDTNIWDQLDQQQEKRRNSSVEDLTETITPFISKAHTVCRKSGFMSAFQKIFSCVPVHSQERESC</sequence>
<evidence type="ECO:0000256" key="12">
    <source>
        <dbReference type="ARBA" id="ARBA00022989"/>
    </source>
</evidence>
<organism evidence="25 26">
    <name type="scientific">Xyrichtys novacula</name>
    <name type="common">Pearly razorfish</name>
    <name type="synonym">Hemipteronotus novacula</name>
    <dbReference type="NCBI Taxonomy" id="13765"/>
    <lineage>
        <taxon>Eukaryota</taxon>
        <taxon>Metazoa</taxon>
        <taxon>Chordata</taxon>
        <taxon>Craniata</taxon>
        <taxon>Vertebrata</taxon>
        <taxon>Euteleostomi</taxon>
        <taxon>Actinopterygii</taxon>
        <taxon>Neopterygii</taxon>
        <taxon>Teleostei</taxon>
        <taxon>Neoteleostei</taxon>
        <taxon>Acanthomorphata</taxon>
        <taxon>Eupercaria</taxon>
        <taxon>Labriformes</taxon>
        <taxon>Labridae</taxon>
        <taxon>Xyrichtys</taxon>
    </lineage>
</organism>
<dbReference type="SMART" id="SM00105">
    <property type="entry name" value="ArfGap"/>
    <property type="match status" value="1"/>
</dbReference>
<keyword evidence="3 20" id="KW-0812">Transmembrane</keyword>
<dbReference type="Pfam" id="PF00023">
    <property type="entry name" value="Ank"/>
    <property type="match status" value="1"/>
</dbReference>
<evidence type="ECO:0000256" key="10">
    <source>
        <dbReference type="ARBA" id="ARBA00022833"/>
    </source>
</evidence>
<evidence type="ECO:0000313" key="25">
    <source>
        <dbReference type="EMBL" id="CAJ1051628.1"/>
    </source>
</evidence>
<dbReference type="Gene3D" id="1.25.40.20">
    <property type="entry name" value="Ankyrin repeat-containing domain"/>
    <property type="match status" value="1"/>
</dbReference>
<evidence type="ECO:0000256" key="8">
    <source>
        <dbReference type="ARBA" id="ARBA00022786"/>
    </source>
</evidence>
<proteinExistence type="predicted"/>
<feature type="compositionally biased region" description="Acidic residues" evidence="19">
    <location>
        <begin position="642"/>
        <end position="667"/>
    </location>
</feature>
<dbReference type="PROSITE" id="PS00518">
    <property type="entry name" value="ZF_RING_1"/>
    <property type="match status" value="1"/>
</dbReference>
<dbReference type="FunFam" id="1.20.1270.60:FF:000025">
    <property type="entry name" value="arf-GAP with coiled-coil, ANK repeat and PH domain-containing protein 2"/>
    <property type="match status" value="1"/>
</dbReference>
<feature type="region of interest" description="Disordered" evidence="19">
    <location>
        <begin position="383"/>
        <end position="410"/>
    </location>
</feature>
<dbReference type="PROSITE" id="PS50115">
    <property type="entry name" value="ARFGAP"/>
    <property type="match status" value="1"/>
</dbReference>
<feature type="region of interest" description="Disordered" evidence="19">
    <location>
        <begin position="806"/>
        <end position="829"/>
    </location>
</feature>
<dbReference type="EMBL" id="OY660865">
    <property type="protein sequence ID" value="CAJ1051628.1"/>
    <property type="molecule type" value="Genomic_DNA"/>
</dbReference>
<name>A0AAV1ESD4_XYRNO</name>
<dbReference type="Pfam" id="PF00169">
    <property type="entry name" value="PH"/>
    <property type="match status" value="1"/>
</dbReference>
<evidence type="ECO:0000256" key="20">
    <source>
        <dbReference type="SAM" id="Phobius"/>
    </source>
</evidence>
<feature type="domain" description="Arf-GAP" evidence="23">
    <location>
        <begin position="412"/>
        <end position="534"/>
    </location>
</feature>
<evidence type="ECO:0000256" key="11">
    <source>
        <dbReference type="ARBA" id="ARBA00022840"/>
    </source>
</evidence>
<dbReference type="AlphaFoldDB" id="A0AAV1ESD4"/>
<keyword evidence="7 17" id="KW-0863">Zinc-finger</keyword>
<evidence type="ECO:0000313" key="26">
    <source>
        <dbReference type="Proteomes" id="UP001178508"/>
    </source>
</evidence>
<feature type="repeat" description="ANK" evidence="16">
    <location>
        <begin position="709"/>
        <end position="741"/>
    </location>
</feature>
<keyword evidence="6" id="KW-0547">Nucleotide-binding</keyword>
<keyword evidence="9" id="KW-0256">Endoplasmic reticulum</keyword>
<dbReference type="GO" id="GO:0016740">
    <property type="term" value="F:transferase activity"/>
    <property type="evidence" value="ECO:0007669"/>
    <property type="project" value="UniProtKB-KW"/>
</dbReference>
<dbReference type="SUPFAM" id="SSF48403">
    <property type="entry name" value="Ankyrin repeat"/>
    <property type="match status" value="1"/>
</dbReference>
<dbReference type="SMART" id="SM00248">
    <property type="entry name" value="ANK"/>
    <property type="match status" value="3"/>
</dbReference>
<keyword evidence="14 20" id="KW-0472">Membrane</keyword>
<evidence type="ECO:0000256" key="2">
    <source>
        <dbReference type="ARBA" id="ARBA00022679"/>
    </source>
</evidence>
<dbReference type="Gene3D" id="3.10.110.10">
    <property type="entry name" value="Ubiquitin Conjugating Enzyme"/>
    <property type="match status" value="1"/>
</dbReference>
<comment type="function">
    <text evidence="18">GTPase-activating protein for the ADP ribosylation factor family.</text>
</comment>
<dbReference type="GO" id="GO:0005096">
    <property type="term" value="F:GTPase activator activity"/>
    <property type="evidence" value="ECO:0007669"/>
    <property type="project" value="UniProtKB-KW"/>
</dbReference>
<evidence type="ECO:0000256" key="14">
    <source>
        <dbReference type="ARBA" id="ARBA00023136"/>
    </source>
</evidence>
<feature type="domain" description="PH" evidence="21">
    <location>
        <begin position="268"/>
        <end position="363"/>
    </location>
</feature>
<dbReference type="Pfam" id="PF00179">
    <property type="entry name" value="UQ_con"/>
    <property type="match status" value="1"/>
</dbReference>
<keyword evidence="4 18" id="KW-0479">Metal-binding</keyword>
<feature type="region of interest" description="Disordered" evidence="19">
    <location>
        <begin position="545"/>
        <end position="578"/>
    </location>
</feature>
<feature type="domain" description="RING-type" evidence="22">
    <location>
        <begin position="1121"/>
        <end position="1168"/>
    </location>
</feature>
<dbReference type="Pfam" id="PF01412">
    <property type="entry name" value="ArfGap"/>
    <property type="match status" value="1"/>
</dbReference>
<evidence type="ECO:0000256" key="15">
    <source>
        <dbReference type="ARBA" id="ARBA00054775"/>
    </source>
</evidence>
<reference evidence="25" key="1">
    <citation type="submission" date="2023-08" db="EMBL/GenBank/DDBJ databases">
        <authorList>
            <person name="Alioto T."/>
            <person name="Alioto T."/>
            <person name="Gomez Garrido J."/>
        </authorList>
    </citation>
    <scope>NUCLEOTIDE SEQUENCE</scope>
</reference>
<dbReference type="PROSITE" id="PS50127">
    <property type="entry name" value="UBC_2"/>
    <property type="match status" value="1"/>
</dbReference>
<dbReference type="InterPro" id="IPR038508">
    <property type="entry name" value="ArfGAP_dom_sf"/>
</dbReference>
<dbReference type="Proteomes" id="UP001178508">
    <property type="component" value="Chromosome 2"/>
</dbReference>
<dbReference type="InterPro" id="IPR036770">
    <property type="entry name" value="Ankyrin_rpt-contain_sf"/>
</dbReference>
<dbReference type="InterPro" id="IPR004148">
    <property type="entry name" value="BAR_dom"/>
</dbReference>
<dbReference type="InterPro" id="IPR016135">
    <property type="entry name" value="UBQ-conjugating_enzyme/RWD"/>
</dbReference>
<feature type="compositionally biased region" description="Low complexity" evidence="19">
    <location>
        <begin position="610"/>
        <end position="620"/>
    </location>
</feature>
<dbReference type="InterPro" id="IPR000608">
    <property type="entry name" value="UBC"/>
</dbReference>
<dbReference type="PROSITE" id="PS50003">
    <property type="entry name" value="PH_DOMAIN"/>
    <property type="match status" value="1"/>
</dbReference>
<evidence type="ECO:0000256" key="9">
    <source>
        <dbReference type="ARBA" id="ARBA00022824"/>
    </source>
</evidence>
<keyword evidence="13 16" id="KW-0040">ANK repeat</keyword>
<evidence type="ECO:0000259" key="22">
    <source>
        <dbReference type="PROSITE" id="PS50089"/>
    </source>
</evidence>
<dbReference type="SMART" id="SM00233">
    <property type="entry name" value="PH"/>
    <property type="match status" value="1"/>
</dbReference>
<dbReference type="SMART" id="SM00184">
    <property type="entry name" value="RING"/>
    <property type="match status" value="1"/>
</dbReference>
<dbReference type="PROSITE" id="PS50297">
    <property type="entry name" value="ANK_REP_REGION"/>
    <property type="match status" value="1"/>
</dbReference>